<evidence type="ECO:0000313" key="2">
    <source>
        <dbReference type="Proteomes" id="UP000011115"/>
    </source>
</evidence>
<keyword evidence="2" id="KW-1185">Reference proteome</keyword>
<dbReference type="AlphaFoldDB" id="M1DE83"/>
<dbReference type="HOGENOM" id="CLU_2282455_0_0_1"/>
<accession>M1DE83</accession>
<evidence type="ECO:0000313" key="1">
    <source>
        <dbReference type="EnsemblPlants" id="PGSC0003DMT400087634"/>
    </source>
</evidence>
<dbReference type="InParanoid" id="M1DE83"/>
<protein>
    <submittedName>
        <fullName evidence="1">Uncharacterized protein</fullName>
    </submittedName>
</protein>
<dbReference type="PaxDb" id="4113-PGSC0003DMT400087634"/>
<dbReference type="Gramene" id="PGSC0003DMT400087634">
    <property type="protein sequence ID" value="PGSC0003DMT400087634"/>
    <property type="gene ID" value="PGSC0003DMG400037205"/>
</dbReference>
<organism evidence="1 2">
    <name type="scientific">Solanum tuberosum</name>
    <name type="common">Potato</name>
    <dbReference type="NCBI Taxonomy" id="4113"/>
    <lineage>
        <taxon>Eukaryota</taxon>
        <taxon>Viridiplantae</taxon>
        <taxon>Streptophyta</taxon>
        <taxon>Embryophyta</taxon>
        <taxon>Tracheophyta</taxon>
        <taxon>Spermatophyta</taxon>
        <taxon>Magnoliopsida</taxon>
        <taxon>eudicotyledons</taxon>
        <taxon>Gunneridae</taxon>
        <taxon>Pentapetalae</taxon>
        <taxon>asterids</taxon>
        <taxon>lamiids</taxon>
        <taxon>Solanales</taxon>
        <taxon>Solanaceae</taxon>
        <taxon>Solanoideae</taxon>
        <taxon>Solaneae</taxon>
        <taxon>Solanum</taxon>
    </lineage>
</organism>
<dbReference type="EnsemblPlants" id="PGSC0003DMT400087634">
    <property type="protein sequence ID" value="PGSC0003DMT400087634"/>
    <property type="gene ID" value="PGSC0003DMG400037205"/>
</dbReference>
<name>M1DE83_SOLTU</name>
<reference evidence="2" key="1">
    <citation type="journal article" date="2011" name="Nature">
        <title>Genome sequence and analysis of the tuber crop potato.</title>
        <authorList>
            <consortium name="The Potato Genome Sequencing Consortium"/>
        </authorList>
    </citation>
    <scope>NUCLEOTIDE SEQUENCE [LARGE SCALE GENOMIC DNA]</scope>
    <source>
        <strain evidence="2">cv. DM1-3 516 R44</strain>
    </source>
</reference>
<proteinExistence type="predicted"/>
<reference evidence="1" key="2">
    <citation type="submission" date="2015-06" db="UniProtKB">
        <authorList>
            <consortium name="EnsemblPlants"/>
        </authorList>
    </citation>
    <scope>IDENTIFICATION</scope>
    <source>
        <strain evidence="1">DM1-3 516 R44</strain>
    </source>
</reference>
<sequence>MLRVLEITARREKEKFKHSFKILAIVEEIREGFDPYDVYNLLSNNLKVEDDEMFLTHMRMSYIIGSSIEHRYGDEFRQLKVLINDIPIWVKGHTFQMVPYCF</sequence>
<dbReference type="Proteomes" id="UP000011115">
    <property type="component" value="Unassembled WGS sequence"/>
</dbReference>